<name>A0ABU3SMZ6_9MICO</name>
<accession>A0ABU3SMZ6</accession>
<dbReference type="EMBL" id="JAWDIT010000003">
    <property type="protein sequence ID" value="MDU0346084.1"/>
    <property type="molecule type" value="Genomic_DNA"/>
</dbReference>
<gene>
    <name evidence="1" type="ORF">RWH44_10260</name>
</gene>
<comment type="caution">
    <text evidence="1">The sequence shown here is derived from an EMBL/GenBank/DDBJ whole genome shotgun (WGS) entry which is preliminary data.</text>
</comment>
<dbReference type="Proteomes" id="UP001261125">
    <property type="component" value="Unassembled WGS sequence"/>
</dbReference>
<reference evidence="1 2" key="1">
    <citation type="submission" date="2023-09" db="EMBL/GenBank/DDBJ databases">
        <title>Microbacterium fusihabitans sp. nov., Microbacterium phycihabitans sp. nov., and Microbacterium cervinum sp. nov., isolated from dried seaweeds of beach.</title>
        <authorList>
            <person name="Lee S.D."/>
        </authorList>
    </citation>
    <scope>NUCLEOTIDE SEQUENCE [LARGE SCALE GENOMIC DNA]</scope>
    <source>
        <strain evidence="1 2">KSW2-29</strain>
    </source>
</reference>
<evidence type="ECO:0000313" key="1">
    <source>
        <dbReference type="EMBL" id="MDU0346084.1"/>
    </source>
</evidence>
<protein>
    <submittedName>
        <fullName evidence="1">Uncharacterized protein</fullName>
    </submittedName>
</protein>
<sequence length="75" mass="7867">MTAANQRIEIDGGVLKQQASLVRDASGAFASAADGVTADLPQWEQQYAAQHGGPPPGLDLFTGEVVDHSVFATRE</sequence>
<organism evidence="1 2">
    <name type="scientific">Microbacterium phycohabitans</name>
    <dbReference type="NCBI Taxonomy" id="3075993"/>
    <lineage>
        <taxon>Bacteria</taxon>
        <taxon>Bacillati</taxon>
        <taxon>Actinomycetota</taxon>
        <taxon>Actinomycetes</taxon>
        <taxon>Micrococcales</taxon>
        <taxon>Microbacteriaceae</taxon>
        <taxon>Microbacterium</taxon>
    </lineage>
</organism>
<proteinExistence type="predicted"/>
<dbReference type="RefSeq" id="WP_316004495.1">
    <property type="nucleotide sequence ID" value="NZ_JAWDIT010000003.1"/>
</dbReference>
<keyword evidence="2" id="KW-1185">Reference proteome</keyword>
<evidence type="ECO:0000313" key="2">
    <source>
        <dbReference type="Proteomes" id="UP001261125"/>
    </source>
</evidence>